<dbReference type="Proteomes" id="UP000294820">
    <property type="component" value="Chromosome 1"/>
</dbReference>
<name>A0A375AAZ8_9GAMM</name>
<dbReference type="AlphaFoldDB" id="A0A375AAZ8"/>
<sequence length="87" mass="10469">MRRKEYNKILKESFGLLSDYLKNLKKERGYTIADLNANKDNVKSLIRSQYCEEVMNHYGKEKGMDYFHEMISRGDKMLVTYKFEDEE</sequence>
<dbReference type="RefSeq" id="WP_035342956.1">
    <property type="nucleotide sequence ID" value="NZ_LT615367.1"/>
</dbReference>
<evidence type="ECO:0000313" key="1">
    <source>
        <dbReference type="EMBL" id="SLM62769.1"/>
    </source>
</evidence>
<dbReference type="EMBL" id="LT615367">
    <property type="protein sequence ID" value="SLM62769.1"/>
    <property type="molecule type" value="Genomic_DNA"/>
</dbReference>
<accession>A0A375AAZ8</accession>
<proteinExistence type="predicted"/>
<reference evidence="1 2" key="1">
    <citation type="submission" date="2016-09" db="EMBL/GenBank/DDBJ databases">
        <authorList>
            <person name="Reverchon S."/>
            <person name="Nasser W."/>
            <person name="Leonard S."/>
            <person name="Brochier C."/>
            <person name="Duprey A."/>
        </authorList>
    </citation>
    <scope>NUCLEOTIDE SEQUENCE [LARGE SCALE GENOMIC DNA]</scope>
    <source>
        <strain evidence="1 2">174/2</strain>
    </source>
</reference>
<keyword evidence="2" id="KW-1185">Reference proteome</keyword>
<evidence type="ECO:0000313" key="2">
    <source>
        <dbReference type="Proteomes" id="UP000294820"/>
    </source>
</evidence>
<gene>
    <name evidence="1" type="ORF">DAQ1742_01832</name>
</gene>
<organism evidence="1 2">
    <name type="scientific">Dickeya aquatica</name>
    <dbReference type="NCBI Taxonomy" id="1401087"/>
    <lineage>
        <taxon>Bacteria</taxon>
        <taxon>Pseudomonadati</taxon>
        <taxon>Pseudomonadota</taxon>
        <taxon>Gammaproteobacteria</taxon>
        <taxon>Enterobacterales</taxon>
        <taxon>Pectobacteriaceae</taxon>
        <taxon>Dickeya</taxon>
    </lineage>
</organism>
<dbReference type="KEGG" id="daq:DAQ1742_01832"/>
<protein>
    <submittedName>
        <fullName evidence="1">Uncharacterized protein</fullName>
    </submittedName>
</protein>